<dbReference type="Pfam" id="PF03389">
    <property type="entry name" value="MobA_MobL"/>
    <property type="match status" value="1"/>
</dbReference>
<feature type="domain" description="MobA/MobL protein" evidence="3">
    <location>
        <begin position="48"/>
        <end position="170"/>
    </location>
</feature>
<organism evidence="4 5">
    <name type="scientific">Sphingomonas panacisoli</name>
    <dbReference type="NCBI Taxonomy" id="1813879"/>
    <lineage>
        <taxon>Bacteria</taxon>
        <taxon>Pseudomonadati</taxon>
        <taxon>Pseudomonadota</taxon>
        <taxon>Alphaproteobacteria</taxon>
        <taxon>Sphingomonadales</taxon>
        <taxon>Sphingomonadaceae</taxon>
        <taxon>Sphingomonas</taxon>
    </lineage>
</organism>
<dbReference type="KEGG" id="spai:FPZ24_12135"/>
<accession>A0A5B8LPW3</accession>
<dbReference type="OrthoDB" id="7553651at2"/>
<evidence type="ECO:0000313" key="5">
    <source>
        <dbReference type="Proteomes" id="UP000315673"/>
    </source>
</evidence>
<name>A0A5B8LPW3_9SPHN</name>
<dbReference type="Proteomes" id="UP000315673">
    <property type="component" value="Chromosome"/>
</dbReference>
<dbReference type="EMBL" id="CP042306">
    <property type="protein sequence ID" value="QDZ09190.1"/>
    <property type="molecule type" value="Genomic_DNA"/>
</dbReference>
<evidence type="ECO:0000313" key="4">
    <source>
        <dbReference type="EMBL" id="QDZ09190.1"/>
    </source>
</evidence>
<proteinExistence type="inferred from homology"/>
<dbReference type="RefSeq" id="WP_146574489.1">
    <property type="nucleotide sequence ID" value="NZ_CP042306.1"/>
</dbReference>
<comment type="similarity">
    <text evidence="1">Belongs to the MobA/MobL family.</text>
</comment>
<evidence type="ECO:0000259" key="3">
    <source>
        <dbReference type="Pfam" id="PF03389"/>
    </source>
</evidence>
<dbReference type="AlphaFoldDB" id="A0A5B8LPW3"/>
<reference evidence="4 5" key="1">
    <citation type="submission" date="2019-07" db="EMBL/GenBank/DDBJ databases">
        <title>Full genome sequence of Sphingomonas sp. 4R-6-7(HKS19).</title>
        <authorList>
            <person name="Im W.-T."/>
        </authorList>
    </citation>
    <scope>NUCLEOTIDE SEQUENCE [LARGE SCALE GENOMIC DNA]</scope>
    <source>
        <strain evidence="4 5">HKS19</strain>
    </source>
</reference>
<evidence type="ECO:0000256" key="2">
    <source>
        <dbReference type="ARBA" id="ARBA00022971"/>
    </source>
</evidence>
<gene>
    <name evidence="4" type="ORF">FPZ24_12135</name>
</gene>
<protein>
    <recommendedName>
        <fullName evidence="3">MobA/MobL protein domain-containing protein</fullName>
    </recommendedName>
</protein>
<keyword evidence="2" id="KW-0184">Conjugation</keyword>
<keyword evidence="5" id="KW-1185">Reference proteome</keyword>
<dbReference type="InterPro" id="IPR005053">
    <property type="entry name" value="MobA_MobL"/>
</dbReference>
<dbReference type="Gene3D" id="3.30.930.30">
    <property type="match status" value="1"/>
</dbReference>
<sequence>MDTLYDSRPFNLRYVVWQKSDRHTPDLLRTHRTAKASWLYIHRRQGTDALGDTPDWSARDDLVGCGRSAPSRAGDPALDGLALWEQADAHALRFRPDEPTCAHVVGSLPIGDTVEGWRHLIEGFCEDHLSSQGMVVDWAIHHRDATGDRPAIKPHWHGIVTTRAYDPAHPECGRIRQNWLRSARTRKRLAELWWQVSGVYPIGHILASERHAAPIEATVRPVALLHRATA</sequence>
<evidence type="ECO:0000256" key="1">
    <source>
        <dbReference type="ARBA" id="ARBA00010873"/>
    </source>
</evidence>